<dbReference type="Pfam" id="PF02698">
    <property type="entry name" value="DUF218"/>
    <property type="match status" value="1"/>
</dbReference>
<dbReference type="InterPro" id="IPR051599">
    <property type="entry name" value="Cell_Envelope_Assoc"/>
</dbReference>
<dbReference type="RefSeq" id="WP_065168913.1">
    <property type="nucleotide sequence ID" value="NZ_LZEZ01000056.1"/>
</dbReference>
<evidence type="ECO:0000256" key="6">
    <source>
        <dbReference type="ARBA" id="ARBA00023136"/>
    </source>
</evidence>
<evidence type="ECO:0000256" key="5">
    <source>
        <dbReference type="ARBA" id="ARBA00022989"/>
    </source>
</evidence>
<sequence>MKLLNIIRITAVLFIIFVASLLLIDRWVSAQTENRIYHDPAKLPSYNVGLVLGTSKYIAKTLNPYYTYRMSAAIDLYKKHKIDVFLVSGDNAHRSYNEPRTMKRDLLKAGVPSNEIVLDYAGFRTLDSVVRAKEVFDADRFVIITQQFHCERALFIADHYNINAVCLAVKEPHRGMASFKIRVREVFARVKAMMDLFILHVQPKFLGPKEPILDPIIKTQPAVIPTKPNNNAAIETAPPSAAITTQPSND</sequence>
<dbReference type="OrthoDB" id="9782395at2"/>
<organism evidence="11 12">
    <name type="scientific">Photobacterium aquimaris</name>
    <dbReference type="NCBI Taxonomy" id="512643"/>
    <lineage>
        <taxon>Bacteria</taxon>
        <taxon>Pseudomonadati</taxon>
        <taxon>Pseudomonadota</taxon>
        <taxon>Gammaproteobacteria</taxon>
        <taxon>Vibrionales</taxon>
        <taxon>Vibrionaceae</taxon>
        <taxon>Photobacterium</taxon>
    </lineage>
</organism>
<name>A0A2T3ILK1_9GAMM</name>
<dbReference type="PANTHER" id="PTHR30336:SF0">
    <property type="entry name" value="PROTEIN SANA"/>
    <property type="match status" value="1"/>
</dbReference>
<protein>
    <submittedName>
        <fullName evidence="11">SanA protein</fullName>
    </submittedName>
</protein>
<keyword evidence="4 9" id="KW-0812">Transmembrane</keyword>
<accession>A0A2T3ILK1</accession>
<feature type="domain" description="DUF218" evidence="10">
    <location>
        <begin position="50"/>
        <end position="168"/>
    </location>
</feature>
<dbReference type="PANTHER" id="PTHR30336">
    <property type="entry name" value="INNER MEMBRANE PROTEIN, PROBABLE PERMEASE"/>
    <property type="match status" value="1"/>
</dbReference>
<keyword evidence="5 9" id="KW-1133">Transmembrane helix</keyword>
<evidence type="ECO:0000256" key="7">
    <source>
        <dbReference type="ARBA" id="ARBA00037355"/>
    </source>
</evidence>
<dbReference type="Proteomes" id="UP000240254">
    <property type="component" value="Unassembled WGS sequence"/>
</dbReference>
<reference evidence="11 12" key="1">
    <citation type="submission" date="2018-03" db="EMBL/GenBank/DDBJ databases">
        <title>Whole genome sequencing of Histamine producing bacteria.</title>
        <authorList>
            <person name="Butler K."/>
        </authorList>
    </citation>
    <scope>NUCLEOTIDE SEQUENCE [LARGE SCALE GENOMIC DNA]</scope>
    <source>
        <strain evidence="11 12">BS2</strain>
    </source>
</reference>
<evidence type="ECO:0000313" key="12">
    <source>
        <dbReference type="Proteomes" id="UP000240254"/>
    </source>
</evidence>
<evidence type="ECO:0000256" key="8">
    <source>
        <dbReference type="SAM" id="MobiDB-lite"/>
    </source>
</evidence>
<keyword evidence="6 9" id="KW-0472">Membrane</keyword>
<dbReference type="CDD" id="cd06259">
    <property type="entry name" value="YdcF-like"/>
    <property type="match status" value="1"/>
</dbReference>
<evidence type="ECO:0000256" key="1">
    <source>
        <dbReference type="ARBA" id="ARBA00004377"/>
    </source>
</evidence>
<evidence type="ECO:0000256" key="4">
    <source>
        <dbReference type="ARBA" id="ARBA00022692"/>
    </source>
</evidence>
<evidence type="ECO:0000259" key="10">
    <source>
        <dbReference type="Pfam" id="PF02698"/>
    </source>
</evidence>
<feature type="transmembrane region" description="Helical" evidence="9">
    <location>
        <begin position="6"/>
        <end position="24"/>
    </location>
</feature>
<dbReference type="InterPro" id="IPR003848">
    <property type="entry name" value="DUF218"/>
</dbReference>
<dbReference type="GO" id="GO:0005886">
    <property type="term" value="C:plasma membrane"/>
    <property type="evidence" value="ECO:0007669"/>
    <property type="project" value="UniProtKB-SubCell"/>
</dbReference>
<evidence type="ECO:0000313" key="11">
    <source>
        <dbReference type="EMBL" id="PSU29215.1"/>
    </source>
</evidence>
<evidence type="ECO:0000256" key="9">
    <source>
        <dbReference type="SAM" id="Phobius"/>
    </source>
</evidence>
<proteinExistence type="predicted"/>
<gene>
    <name evidence="11" type="ORF">CTM88_09400</name>
</gene>
<keyword evidence="3" id="KW-0997">Cell inner membrane</keyword>
<comment type="function">
    <text evidence="7">Participates in the barrier function of the cell envelope.</text>
</comment>
<dbReference type="AlphaFoldDB" id="A0A2T3ILK1"/>
<evidence type="ECO:0000256" key="3">
    <source>
        <dbReference type="ARBA" id="ARBA00022519"/>
    </source>
</evidence>
<feature type="region of interest" description="Disordered" evidence="8">
    <location>
        <begin position="228"/>
        <end position="250"/>
    </location>
</feature>
<dbReference type="EMBL" id="PYMK01000008">
    <property type="protein sequence ID" value="PSU29215.1"/>
    <property type="molecule type" value="Genomic_DNA"/>
</dbReference>
<comment type="subcellular location">
    <subcellularLocation>
        <location evidence="1">Cell inner membrane</location>
        <topology evidence="1">Single-pass membrane protein</topology>
    </subcellularLocation>
</comment>
<evidence type="ECO:0000256" key="2">
    <source>
        <dbReference type="ARBA" id="ARBA00022475"/>
    </source>
</evidence>
<comment type="caution">
    <text evidence="11">The sequence shown here is derived from an EMBL/GenBank/DDBJ whole genome shotgun (WGS) entry which is preliminary data.</text>
</comment>
<keyword evidence="2" id="KW-1003">Cell membrane</keyword>